<dbReference type="SUPFAM" id="SSF46689">
    <property type="entry name" value="Homeodomain-like"/>
    <property type="match status" value="1"/>
</dbReference>
<dbReference type="GO" id="GO:0000976">
    <property type="term" value="F:transcription cis-regulatory region binding"/>
    <property type="evidence" value="ECO:0007669"/>
    <property type="project" value="TreeGrafter"/>
</dbReference>
<dbReference type="EMBL" id="JAGSOH010000182">
    <property type="protein sequence ID" value="MBR7831081.1"/>
    <property type="molecule type" value="Genomic_DNA"/>
</dbReference>
<dbReference type="Pfam" id="PF17939">
    <property type="entry name" value="TetR_C_30"/>
    <property type="match status" value="1"/>
</dbReference>
<feature type="domain" description="HTH tetR-type" evidence="4">
    <location>
        <begin position="16"/>
        <end position="63"/>
    </location>
</feature>
<dbReference type="RefSeq" id="WP_212522199.1">
    <property type="nucleotide sequence ID" value="NZ_JAGSOH010000182.1"/>
</dbReference>
<dbReference type="InterPro" id="IPR041586">
    <property type="entry name" value="PsrA_TetR_C"/>
</dbReference>
<feature type="domain" description="PsrA tetracyclin repressor-like C-terminal" evidence="5">
    <location>
        <begin position="96"/>
        <end position="207"/>
    </location>
</feature>
<dbReference type="AlphaFoldDB" id="A0A941EGX1"/>
<protein>
    <submittedName>
        <fullName evidence="6">TetR family transcriptional regulator</fullName>
    </submittedName>
</protein>
<accession>A0A941EGX1</accession>
<organism evidence="6 7">
    <name type="scientific">Actinospica acidithermotolerans</name>
    <dbReference type="NCBI Taxonomy" id="2828514"/>
    <lineage>
        <taxon>Bacteria</taxon>
        <taxon>Bacillati</taxon>
        <taxon>Actinomycetota</taxon>
        <taxon>Actinomycetes</taxon>
        <taxon>Catenulisporales</taxon>
        <taxon>Actinospicaceae</taxon>
        <taxon>Actinospica</taxon>
    </lineage>
</organism>
<evidence type="ECO:0000259" key="5">
    <source>
        <dbReference type="Pfam" id="PF17939"/>
    </source>
</evidence>
<keyword evidence="2" id="KW-0238">DNA-binding</keyword>
<dbReference type="InterPro" id="IPR050109">
    <property type="entry name" value="HTH-type_TetR-like_transc_reg"/>
</dbReference>
<dbReference type="InterPro" id="IPR001647">
    <property type="entry name" value="HTH_TetR"/>
</dbReference>
<evidence type="ECO:0000313" key="7">
    <source>
        <dbReference type="Proteomes" id="UP000676325"/>
    </source>
</evidence>
<keyword evidence="7" id="KW-1185">Reference proteome</keyword>
<dbReference type="Proteomes" id="UP000676325">
    <property type="component" value="Unassembled WGS sequence"/>
</dbReference>
<keyword evidence="3" id="KW-0804">Transcription</keyword>
<keyword evidence="1" id="KW-0805">Transcription regulation</keyword>
<evidence type="ECO:0000313" key="6">
    <source>
        <dbReference type="EMBL" id="MBR7831081.1"/>
    </source>
</evidence>
<evidence type="ECO:0000256" key="3">
    <source>
        <dbReference type="ARBA" id="ARBA00023163"/>
    </source>
</evidence>
<gene>
    <name evidence="6" type="ORF">KDK95_32550</name>
</gene>
<comment type="caution">
    <text evidence="6">The sequence shown here is derived from an EMBL/GenBank/DDBJ whole genome shotgun (WGS) entry which is preliminary data.</text>
</comment>
<evidence type="ECO:0000259" key="4">
    <source>
        <dbReference type="Pfam" id="PF00440"/>
    </source>
</evidence>
<evidence type="ECO:0000256" key="2">
    <source>
        <dbReference type="ARBA" id="ARBA00023125"/>
    </source>
</evidence>
<proteinExistence type="predicted"/>
<evidence type="ECO:0000256" key="1">
    <source>
        <dbReference type="ARBA" id="ARBA00023015"/>
    </source>
</evidence>
<dbReference type="Gene3D" id="1.10.357.10">
    <property type="entry name" value="Tetracycline Repressor, domain 2"/>
    <property type="match status" value="1"/>
</dbReference>
<dbReference type="GO" id="GO:0003700">
    <property type="term" value="F:DNA-binding transcription factor activity"/>
    <property type="evidence" value="ECO:0007669"/>
    <property type="project" value="TreeGrafter"/>
</dbReference>
<dbReference type="PANTHER" id="PTHR30055">
    <property type="entry name" value="HTH-TYPE TRANSCRIPTIONAL REGULATOR RUTR"/>
    <property type="match status" value="1"/>
</dbReference>
<dbReference type="Pfam" id="PF00440">
    <property type="entry name" value="TetR_N"/>
    <property type="match status" value="1"/>
</dbReference>
<name>A0A941EGX1_9ACTN</name>
<dbReference type="InterPro" id="IPR009057">
    <property type="entry name" value="Homeodomain-like_sf"/>
</dbReference>
<dbReference type="PANTHER" id="PTHR30055:SF234">
    <property type="entry name" value="HTH-TYPE TRANSCRIPTIONAL REGULATOR BETI"/>
    <property type="match status" value="1"/>
</dbReference>
<reference evidence="6" key="1">
    <citation type="submission" date="2021-04" db="EMBL/GenBank/DDBJ databases">
        <title>Genome based classification of Actinospica acidithermotolerans sp. nov., an actinobacterium isolated from an Indonesian hot spring.</title>
        <authorList>
            <person name="Kusuma A.B."/>
            <person name="Putra K.E."/>
            <person name="Nafisah S."/>
            <person name="Loh J."/>
            <person name="Nouioui I."/>
            <person name="Goodfellow M."/>
        </authorList>
    </citation>
    <scope>NUCLEOTIDE SEQUENCE</scope>
    <source>
        <strain evidence="6">MGRD01-02</strain>
    </source>
</reference>
<sequence length="219" mass="23479">MVATRGRQAVGTKEAIMATAERLFAEHGVTAVSSRQISEAAGQGNNAAVGYHFGAKSDLIRAIVHRHDAQIEQSRRLLVERIEAADAGAGVRGWVECLVLPLTEHLAAIGRTSWYARFSLQISTDPALREIATDEVLAAPSLGPILQGLRAGMPDLPEDVRRERLQMVRSMLMHTCADRERALAASGEPPKAAWARTATLLVDAVTGLLLAPATPESGF</sequence>